<feature type="domain" description="HTH araC/xylS-type" evidence="4">
    <location>
        <begin position="222"/>
        <end position="320"/>
    </location>
</feature>
<protein>
    <submittedName>
        <fullName evidence="5">AraC-type DNA-binding protein</fullName>
    </submittedName>
</protein>
<dbReference type="AlphaFoldDB" id="A0A1C4DH09"/>
<dbReference type="InterPro" id="IPR014710">
    <property type="entry name" value="RmlC-like_jellyroll"/>
</dbReference>
<keyword evidence="1" id="KW-0805">Transcription regulation</keyword>
<dbReference type="SMART" id="SM00342">
    <property type="entry name" value="HTH_ARAC"/>
    <property type="match status" value="1"/>
</dbReference>
<dbReference type="Gene3D" id="1.10.10.60">
    <property type="entry name" value="Homeodomain-like"/>
    <property type="match status" value="2"/>
</dbReference>
<gene>
    <name evidence="5" type="ORF">GA0116948_105271</name>
</gene>
<evidence type="ECO:0000256" key="3">
    <source>
        <dbReference type="ARBA" id="ARBA00023163"/>
    </source>
</evidence>
<evidence type="ECO:0000256" key="2">
    <source>
        <dbReference type="ARBA" id="ARBA00023125"/>
    </source>
</evidence>
<keyword evidence="2 5" id="KW-0238">DNA-binding</keyword>
<keyword evidence="3" id="KW-0804">Transcription</keyword>
<dbReference type="InterPro" id="IPR018060">
    <property type="entry name" value="HTH_AraC"/>
</dbReference>
<dbReference type="InterPro" id="IPR037923">
    <property type="entry name" value="HTH-like"/>
</dbReference>
<dbReference type="Pfam" id="PF02311">
    <property type="entry name" value="AraC_binding"/>
    <property type="match status" value="1"/>
</dbReference>
<dbReference type="GO" id="GO:0003700">
    <property type="term" value="F:DNA-binding transcription factor activity"/>
    <property type="evidence" value="ECO:0007669"/>
    <property type="project" value="InterPro"/>
</dbReference>
<name>A0A1C4DH09_9BACT</name>
<sequence>MQVILKCAINAPGIVNCGESTAQTLSKKMSNYTIAPPDLVPGLLPNTLPDIPPDHFALHWQEGSHPEGIPIKSDHYAIVLCLRGKATKIIGPFTMEVKPHTLYLVAPHYTHYFENSSADLQLFSILFKKEFLADSFFKDYALEALLYANSECPPLHALPEPHYERILQLFRKMYREQQQADRFHLQMSRLLLMELLYEMNRAIVKCSSDQAHPLTRQHQLYTDFLQLVDAHYLQKRTVQEYADMLFVSAKHLSEVVKHETGKNALYFIHRRLHLDARHLLTTSALSVKEISERLNFDTSSHFSRFFKNITGANPSEYKRGL</sequence>
<evidence type="ECO:0000313" key="6">
    <source>
        <dbReference type="Proteomes" id="UP000242818"/>
    </source>
</evidence>
<organism evidence="5 6">
    <name type="scientific">Chitinophaga costaii</name>
    <dbReference type="NCBI Taxonomy" id="1335309"/>
    <lineage>
        <taxon>Bacteria</taxon>
        <taxon>Pseudomonadati</taxon>
        <taxon>Bacteroidota</taxon>
        <taxon>Chitinophagia</taxon>
        <taxon>Chitinophagales</taxon>
        <taxon>Chitinophagaceae</taxon>
        <taxon>Chitinophaga</taxon>
    </lineage>
</organism>
<dbReference type="PANTHER" id="PTHR43280">
    <property type="entry name" value="ARAC-FAMILY TRANSCRIPTIONAL REGULATOR"/>
    <property type="match status" value="1"/>
</dbReference>
<dbReference type="Proteomes" id="UP000242818">
    <property type="component" value="Unassembled WGS sequence"/>
</dbReference>
<evidence type="ECO:0000259" key="4">
    <source>
        <dbReference type="PROSITE" id="PS01124"/>
    </source>
</evidence>
<dbReference type="GO" id="GO:0043565">
    <property type="term" value="F:sequence-specific DNA binding"/>
    <property type="evidence" value="ECO:0007669"/>
    <property type="project" value="InterPro"/>
</dbReference>
<dbReference type="Pfam" id="PF12833">
    <property type="entry name" value="HTH_18"/>
    <property type="match status" value="1"/>
</dbReference>
<reference evidence="5 6" key="1">
    <citation type="submission" date="2016-08" db="EMBL/GenBank/DDBJ databases">
        <authorList>
            <person name="Seilhamer J.J."/>
        </authorList>
    </citation>
    <scope>NUCLEOTIDE SEQUENCE [LARGE SCALE GENOMIC DNA]</scope>
    <source>
        <strain evidence="5 6">A37T2</strain>
    </source>
</reference>
<dbReference type="PRINTS" id="PR00032">
    <property type="entry name" value="HTHARAC"/>
</dbReference>
<evidence type="ECO:0000256" key="1">
    <source>
        <dbReference type="ARBA" id="ARBA00023015"/>
    </source>
</evidence>
<dbReference type="STRING" id="1335309.GA0116948_105271"/>
<dbReference type="InterPro" id="IPR009057">
    <property type="entry name" value="Homeodomain-like_sf"/>
</dbReference>
<dbReference type="SUPFAM" id="SSF46689">
    <property type="entry name" value="Homeodomain-like"/>
    <property type="match status" value="1"/>
</dbReference>
<accession>A0A1C4DH09</accession>
<dbReference type="Gene3D" id="2.60.120.10">
    <property type="entry name" value="Jelly Rolls"/>
    <property type="match status" value="1"/>
</dbReference>
<dbReference type="InterPro" id="IPR003313">
    <property type="entry name" value="AraC-bd"/>
</dbReference>
<dbReference type="PROSITE" id="PS01124">
    <property type="entry name" value="HTH_ARAC_FAMILY_2"/>
    <property type="match status" value="1"/>
</dbReference>
<dbReference type="PANTHER" id="PTHR43280:SF32">
    <property type="entry name" value="TRANSCRIPTIONAL REGULATORY PROTEIN"/>
    <property type="match status" value="1"/>
</dbReference>
<dbReference type="InterPro" id="IPR020449">
    <property type="entry name" value="Tscrpt_reg_AraC-type_HTH"/>
</dbReference>
<evidence type="ECO:0000313" key="5">
    <source>
        <dbReference type="EMBL" id="SCC30662.1"/>
    </source>
</evidence>
<dbReference type="EMBL" id="FMAR01000005">
    <property type="protein sequence ID" value="SCC30662.1"/>
    <property type="molecule type" value="Genomic_DNA"/>
</dbReference>
<dbReference type="SUPFAM" id="SSF51215">
    <property type="entry name" value="Regulatory protein AraC"/>
    <property type="match status" value="1"/>
</dbReference>
<keyword evidence="6" id="KW-1185">Reference proteome</keyword>
<proteinExistence type="predicted"/>